<proteinExistence type="predicted"/>
<evidence type="ECO:0000313" key="3">
    <source>
        <dbReference type="EMBL" id="KAI1607862.1"/>
    </source>
</evidence>
<evidence type="ECO:0000256" key="1">
    <source>
        <dbReference type="SAM" id="MobiDB-lite"/>
    </source>
</evidence>
<feature type="transmembrane region" description="Helical" evidence="2">
    <location>
        <begin position="150"/>
        <end position="171"/>
    </location>
</feature>
<keyword evidence="2" id="KW-0812">Transmembrane</keyword>
<sequence>MSPSGKPFWYPSSPQSSSSSMPQTPSDRWHGKMAHGVPIHVPSQDNINGDWSQATFTYDTSKGAQVSSLDDSSSPQSRDWPSTEKYYSTPMDRHASRCPRMTLWKTIALPTAIVVFPMAALVAGLLGLIFGYRVRSEDSLFAAVSNSDALSNYAVVLVHFSATRIAFVASWASTLAPLLATFVMNLSSFQSALAMFHASSGTEQRDLPTPYQYSLLIGLCLAEVGRLKRYFSYSRTDGIVIPPVLRRAARTMTVTLVLAVVIFSADTALHYTTSTINFDQVSTVSEMHTYGRGLSEECLILNRTENFGLPCSRNSDLAASNYYAFNQGQNEITFLEHDLSNISEVSLVLAPNQPPTSEHGMAVILLPQTAKVSPYQDYRATTAAVVTTCTPISAECQWKTWGPEDLYSQFNCSGNFYGVLGMAPNLTDTGVALDDSNVPPLGFKPGSALQYSFFMDQDLETPYDSTGVNGPVLEDSQLINPVYLGVAARVISSAQRAGVNMSGDPGVHQGPTQNLDFVLRCQYATYEADYVWVNSTARITSLTPSPNGTLAEIFHGFNIAGSYAAFDNDLSDDLLQSALQSDPQSMADDFANFYSIRVMSVIGPFLSSRMNLQEQVRTPLLVAKVPKAPLAILVAGCLAYIVFGLVSAVLAYRALDEVDVRDVAFRFSLSALGLQAFRDVVTENTATEVDAAGHRVFDEYKIRSETSRVAVEGEPANGFVLKSLV</sequence>
<feature type="transmembrane region" description="Helical" evidence="2">
    <location>
        <begin position="107"/>
        <end position="130"/>
    </location>
</feature>
<keyword evidence="2" id="KW-1133">Transmembrane helix</keyword>
<dbReference type="Proteomes" id="UP001203852">
    <property type="component" value="Unassembled WGS sequence"/>
</dbReference>
<feature type="region of interest" description="Disordered" evidence="1">
    <location>
        <begin position="1"/>
        <end position="48"/>
    </location>
</feature>
<gene>
    <name evidence="3" type="ORF">EDD36DRAFT_458926</name>
</gene>
<evidence type="ECO:0000313" key="4">
    <source>
        <dbReference type="Proteomes" id="UP001203852"/>
    </source>
</evidence>
<reference evidence="3" key="1">
    <citation type="journal article" date="2022" name="bioRxiv">
        <title>Deciphering the potential niche of two novel black yeast fungi from a biological soil crust based on their genomes, phenotypes, and melanin regulation.</title>
        <authorList>
            <consortium name="DOE Joint Genome Institute"/>
            <person name="Carr E.C."/>
            <person name="Barton Q."/>
            <person name="Grambo S."/>
            <person name="Sullivan M."/>
            <person name="Renfro C.M."/>
            <person name="Kuo A."/>
            <person name="Pangilinan J."/>
            <person name="Lipzen A."/>
            <person name="Keymanesh K."/>
            <person name="Savage E."/>
            <person name="Barry K."/>
            <person name="Grigoriev I.V."/>
            <person name="Riekhof W.R."/>
            <person name="Harris S.S."/>
        </authorList>
    </citation>
    <scope>NUCLEOTIDE SEQUENCE</scope>
    <source>
        <strain evidence="3">JF 03-4F</strain>
    </source>
</reference>
<protein>
    <submittedName>
        <fullName evidence="3">Uncharacterized protein</fullName>
    </submittedName>
</protein>
<feature type="compositionally biased region" description="Low complexity" evidence="1">
    <location>
        <begin position="67"/>
        <end position="79"/>
    </location>
</feature>
<organism evidence="3 4">
    <name type="scientific">Exophiala viscosa</name>
    <dbReference type="NCBI Taxonomy" id="2486360"/>
    <lineage>
        <taxon>Eukaryota</taxon>
        <taxon>Fungi</taxon>
        <taxon>Dikarya</taxon>
        <taxon>Ascomycota</taxon>
        <taxon>Pezizomycotina</taxon>
        <taxon>Eurotiomycetes</taxon>
        <taxon>Chaetothyriomycetidae</taxon>
        <taxon>Chaetothyriales</taxon>
        <taxon>Herpotrichiellaceae</taxon>
        <taxon>Exophiala</taxon>
    </lineage>
</organism>
<feature type="region of interest" description="Disordered" evidence="1">
    <location>
        <begin position="64"/>
        <end position="91"/>
    </location>
</feature>
<dbReference type="AlphaFoldDB" id="A0AAN6DMI4"/>
<evidence type="ECO:0000256" key="2">
    <source>
        <dbReference type="SAM" id="Phobius"/>
    </source>
</evidence>
<name>A0AAN6DMI4_9EURO</name>
<comment type="caution">
    <text evidence="3">The sequence shown here is derived from an EMBL/GenBank/DDBJ whole genome shotgun (WGS) entry which is preliminary data.</text>
</comment>
<keyword evidence="4" id="KW-1185">Reference proteome</keyword>
<dbReference type="EMBL" id="MU404365">
    <property type="protein sequence ID" value="KAI1607862.1"/>
    <property type="molecule type" value="Genomic_DNA"/>
</dbReference>
<keyword evidence="2" id="KW-0472">Membrane</keyword>
<feature type="compositionally biased region" description="Low complexity" evidence="1">
    <location>
        <begin position="11"/>
        <end position="26"/>
    </location>
</feature>
<accession>A0AAN6DMI4</accession>
<feature type="transmembrane region" description="Helical" evidence="2">
    <location>
        <begin position="630"/>
        <end position="652"/>
    </location>
</feature>